<dbReference type="Proteomes" id="UP000219482">
    <property type="component" value="Unassembled WGS sequence"/>
</dbReference>
<evidence type="ECO:0000313" key="2">
    <source>
        <dbReference type="EMBL" id="SOE01340.1"/>
    </source>
</evidence>
<dbReference type="PANTHER" id="PTHR35399">
    <property type="entry name" value="SLR8030 PROTEIN"/>
    <property type="match status" value="1"/>
</dbReference>
<dbReference type="Pfam" id="PF05787">
    <property type="entry name" value="PhoX"/>
    <property type="match status" value="1"/>
</dbReference>
<dbReference type="InterPro" id="IPR008557">
    <property type="entry name" value="PhoX"/>
</dbReference>
<feature type="compositionally biased region" description="Polar residues" evidence="1">
    <location>
        <begin position="705"/>
        <end position="718"/>
    </location>
</feature>
<feature type="region of interest" description="Disordered" evidence="1">
    <location>
        <begin position="83"/>
        <end position="102"/>
    </location>
</feature>
<keyword evidence="3" id="KW-1185">Reference proteome</keyword>
<organism evidence="2 3">
    <name type="scientific">Blastococcus haudaquaticus</name>
    <dbReference type="NCBI Taxonomy" id="1938745"/>
    <lineage>
        <taxon>Bacteria</taxon>
        <taxon>Bacillati</taxon>
        <taxon>Actinomycetota</taxon>
        <taxon>Actinomycetes</taxon>
        <taxon>Geodermatophilales</taxon>
        <taxon>Geodermatophilaceae</taxon>
        <taxon>Blastococcus</taxon>
    </lineage>
</organism>
<evidence type="ECO:0008006" key="4">
    <source>
        <dbReference type="Google" id="ProtNLM"/>
    </source>
</evidence>
<dbReference type="InterPro" id="IPR006311">
    <property type="entry name" value="TAT_signal"/>
</dbReference>
<feature type="region of interest" description="Disordered" evidence="1">
    <location>
        <begin position="705"/>
        <end position="726"/>
    </location>
</feature>
<accession>A0A286H0M1</accession>
<dbReference type="RefSeq" id="WP_097184743.1">
    <property type="nucleotide sequence ID" value="NZ_OCNK01000003.1"/>
</dbReference>
<protein>
    <recommendedName>
        <fullName evidence="4">Phosphatase</fullName>
    </recommendedName>
</protein>
<dbReference type="AlphaFoldDB" id="A0A286H0M1"/>
<sequence>MTDVQEPPARALLPLLDSVRHGSRSHATCFYKCGNACDSAIPNQTDNPTFADVAQAAFSRRNLLKAAGVSALVVAAGPVGVAAASDRRGGPGRPSGSRGDLTFQPVEQNLQDELIVPPGYRYSVVMGWGDPVERGAPAFDIDAQTPEAQAKQFGYNCDYIGFLPLDGRGQRFLLVVNHEYTNEQLMFRGVASETAPTTPEQKKIAMMAHGISVVEVQREGNSGSWKPVRDGERNRRITAVTPMELTGPVAGSPYVRTSADPRGRTVLGTLNNCAGGMTPWGTTLHGEENFNQYFGASTPVTENPKEPRYARYGITASAPPGRRWHEVDPRFDLAREPNEVNRFGWVVEVDPYDPRSTPKKRTALGRFKHEGANVQIAEDGRVVAYSGDDERFDYIYKFVSRKKMKRGNDRHARAHNLTLLDEGDLYVARFVGDSPAAEIDGSGRLPSDGEFDGWGQWIPLVKDGRSMIPGKDVAWVLTFTRLAADRLGKRLDRNGDFPDPAAPVVVDAAKVPTRMDRPEDIQVNPVNGRVYAALTNNSERNGTAGRGADEANPLTRSFGYSNGTYAERAGNRNGHVIEWEETRGIAGDRFAWRIFLVAGDPARPETYFAGYDKSKVSAISCPDNLEFDPAGNLWISTDGSVLSRVNQAEGTVGGTNDGLFAVPTQGRERGHLKAFLTVPLGAECSGPLITGDARSVFVAVQHPGETSGSTVDTPTSTWPDRRPVRPYPRPSVAVVFRQDGGRVGS</sequence>
<dbReference type="OrthoDB" id="9801383at2"/>
<dbReference type="SUPFAM" id="SSF63829">
    <property type="entry name" value="Calcium-dependent phosphotriesterase"/>
    <property type="match status" value="1"/>
</dbReference>
<dbReference type="EMBL" id="OCNK01000003">
    <property type="protein sequence ID" value="SOE01340.1"/>
    <property type="molecule type" value="Genomic_DNA"/>
</dbReference>
<gene>
    <name evidence="2" type="ORF">SAMN06272739_3099</name>
</gene>
<proteinExistence type="predicted"/>
<dbReference type="PANTHER" id="PTHR35399:SF2">
    <property type="entry name" value="DUF839 DOMAIN-CONTAINING PROTEIN"/>
    <property type="match status" value="1"/>
</dbReference>
<evidence type="ECO:0000313" key="3">
    <source>
        <dbReference type="Proteomes" id="UP000219482"/>
    </source>
</evidence>
<dbReference type="PROSITE" id="PS51318">
    <property type="entry name" value="TAT"/>
    <property type="match status" value="1"/>
</dbReference>
<reference evidence="3" key="1">
    <citation type="submission" date="2017-09" db="EMBL/GenBank/DDBJ databases">
        <authorList>
            <person name="Varghese N."/>
            <person name="Submissions S."/>
        </authorList>
    </citation>
    <scope>NUCLEOTIDE SEQUENCE [LARGE SCALE GENOMIC DNA]</scope>
    <source>
        <strain evidence="3">DSM 44270</strain>
    </source>
</reference>
<name>A0A286H0M1_9ACTN</name>
<evidence type="ECO:0000256" key="1">
    <source>
        <dbReference type="SAM" id="MobiDB-lite"/>
    </source>
</evidence>